<sequence>MLFDPRSFVPEVDAGQPAWTPARQRPIARRRPAHDFLTLPAIPAGVPNSALLTFGDEVDVMDLVRAQFATGVLRASDVSNPTGAGDAFAQAMFAWLRARTPECKRLSFGFSLIDIGAAKDQLMQFGWEDEIEAPLYLAIDMPGDDVYFIGEARASALRAAHPHLLYTAMSLINTASAKSLFLRTPEALLDLFARWHWEYDSTLADDKNAREFLAESCGMDEGDIERYLPSVVRPELAPDDVLPPACHGYPASSKLRAFGSRKLYELSRAHNGWIKDLCIALADLRLTLKRRGNRSAVAGAQWAEPAYSAATIAYARSDYVTQVLDDLYDGLNNSGDATTFQCFIPIASEPVAIRQQFRDLDGMLKTISALDRVLTLISD</sequence>
<dbReference type="AlphaFoldDB" id="A0A4V1BZS9"/>
<accession>A0A4V1BZS9</accession>
<proteinExistence type="predicted"/>
<evidence type="ECO:0000313" key="2">
    <source>
        <dbReference type="Proteomes" id="UP000295294"/>
    </source>
</evidence>
<name>A0A4V1BZS9_9BURK</name>
<dbReference type="Pfam" id="PF14456">
    <property type="entry name" value="alpha-hel2"/>
    <property type="match status" value="1"/>
</dbReference>
<dbReference type="InterPro" id="IPR022283">
    <property type="entry name" value="PRTRC_protein-F"/>
</dbReference>
<geneLocation type="plasmid" evidence="1">
    <name>unnamed4</name>
</geneLocation>
<reference evidence="1 2" key="1">
    <citation type="submission" date="2019-03" db="EMBL/GenBank/DDBJ databases">
        <title>Efficiently degradation of phenoxyalkanoic acid herbicides by Cupriavidus oxalaticus strain X32.</title>
        <authorList>
            <person name="Sheng X."/>
        </authorList>
    </citation>
    <scope>NUCLEOTIDE SEQUENCE [LARGE SCALE GENOMIC DNA]</scope>
    <source>
        <strain evidence="1 2">X32</strain>
        <plasmid evidence="1 2">unnamed4</plasmid>
    </source>
</reference>
<dbReference type="RefSeq" id="WP_135707558.1">
    <property type="nucleotide sequence ID" value="NZ_CP038639.1"/>
</dbReference>
<dbReference type="OrthoDB" id="9032601at2"/>
<dbReference type="KEGG" id="cox:E0W60_35845"/>
<keyword evidence="1" id="KW-0614">Plasmid</keyword>
<protein>
    <submittedName>
        <fullName evidence="1">PRTRC system protein F</fullName>
    </submittedName>
</protein>
<organism evidence="1 2">
    <name type="scientific">Cupriavidus oxalaticus</name>
    <dbReference type="NCBI Taxonomy" id="96344"/>
    <lineage>
        <taxon>Bacteria</taxon>
        <taxon>Pseudomonadati</taxon>
        <taxon>Pseudomonadota</taxon>
        <taxon>Betaproteobacteria</taxon>
        <taxon>Burkholderiales</taxon>
        <taxon>Burkholderiaceae</taxon>
        <taxon>Cupriavidus</taxon>
    </lineage>
</organism>
<dbReference type="Proteomes" id="UP000295294">
    <property type="component" value="Plasmid unnamed4"/>
</dbReference>
<evidence type="ECO:0000313" key="1">
    <source>
        <dbReference type="EMBL" id="QBY56382.1"/>
    </source>
</evidence>
<dbReference type="EMBL" id="CP038639">
    <property type="protein sequence ID" value="QBY56382.1"/>
    <property type="molecule type" value="Genomic_DNA"/>
</dbReference>
<gene>
    <name evidence="1" type="ORF">E0W60_35845</name>
</gene>
<dbReference type="NCBIfam" id="TIGR03742">
    <property type="entry name" value="PRTRC_F"/>
    <property type="match status" value="1"/>
</dbReference>